<dbReference type="Proteomes" id="UP000285301">
    <property type="component" value="Unassembled WGS sequence"/>
</dbReference>
<dbReference type="PANTHER" id="PTHR43798">
    <property type="entry name" value="MONOACYLGLYCEROL LIPASE"/>
    <property type="match status" value="1"/>
</dbReference>
<dbReference type="AlphaFoldDB" id="A0A443QFK7"/>
<sequence length="346" mass="39867">WTFVKYFHTFLLIHLFLLQEFANYLKSFFVNLKNMPKEWKEIEFSVPYGSIRGKAWGDASDDEKCLKFLALHGWQDNAGTYDEVIPLLNFDCYVLAIDLPGHGLSSHLPAGVPYTDYQYTIEIRKIVDHLGWKKYSFMGHSMGGMIALFFASFYPDEVQMVVCLDVLKPLTCDANSIAENVAKNVNTFTNIETKLKPSIRAYTYQEAINRMMEAHSIFGNITEKGARALLRRGAKQIDGDKFVFTRDIRLRSLVFTRYTGDCLKAFFSRFKCDILILMAKSGVKHDNEDVKNEFLDVYAKCAKYFKYIEVDGEHHIHLYDAKAIVPHINEFVSRLNFSDGLKNGHH</sequence>
<dbReference type="OrthoDB" id="190201at2759"/>
<keyword evidence="2 5" id="KW-0378">Hydrolase</keyword>
<organism evidence="5 6">
    <name type="scientific">Dinothrombium tinctorium</name>
    <dbReference type="NCBI Taxonomy" id="1965070"/>
    <lineage>
        <taxon>Eukaryota</taxon>
        <taxon>Metazoa</taxon>
        <taxon>Ecdysozoa</taxon>
        <taxon>Arthropoda</taxon>
        <taxon>Chelicerata</taxon>
        <taxon>Arachnida</taxon>
        <taxon>Acari</taxon>
        <taxon>Acariformes</taxon>
        <taxon>Trombidiformes</taxon>
        <taxon>Prostigmata</taxon>
        <taxon>Anystina</taxon>
        <taxon>Parasitengona</taxon>
        <taxon>Trombidioidea</taxon>
        <taxon>Trombidiidae</taxon>
        <taxon>Dinothrombium</taxon>
    </lineage>
</organism>
<dbReference type="Gene3D" id="3.40.50.1820">
    <property type="entry name" value="alpha/beta hydrolase"/>
    <property type="match status" value="1"/>
</dbReference>
<dbReference type="STRING" id="1965070.A0A443QFK7"/>
<evidence type="ECO:0000256" key="3">
    <source>
        <dbReference type="SAM" id="SignalP"/>
    </source>
</evidence>
<dbReference type="InterPro" id="IPR029058">
    <property type="entry name" value="AB_hydrolase_fold"/>
</dbReference>
<name>A0A443QFK7_9ACAR</name>
<evidence type="ECO:0000259" key="4">
    <source>
        <dbReference type="Pfam" id="PF00561"/>
    </source>
</evidence>
<protein>
    <submittedName>
        <fullName evidence="5">Serine hydrolase-like protein</fullName>
    </submittedName>
</protein>
<dbReference type="Pfam" id="PF00561">
    <property type="entry name" value="Abhydrolase_1"/>
    <property type="match status" value="1"/>
</dbReference>
<feature type="chain" id="PRO_5019406889" evidence="3">
    <location>
        <begin position="28"/>
        <end position="346"/>
    </location>
</feature>
<feature type="non-terminal residue" evidence="5">
    <location>
        <position position="1"/>
    </location>
</feature>
<dbReference type="PANTHER" id="PTHR43798:SF14">
    <property type="entry name" value="SERINE HYDROLASE-LIKE PROTEIN DDB_G0286239"/>
    <property type="match status" value="1"/>
</dbReference>
<keyword evidence="6" id="KW-1185">Reference proteome</keyword>
<comment type="caution">
    <text evidence="5">The sequence shown here is derived from an EMBL/GenBank/DDBJ whole genome shotgun (WGS) entry which is preliminary data.</text>
</comment>
<dbReference type="InterPro" id="IPR000073">
    <property type="entry name" value="AB_hydrolase_1"/>
</dbReference>
<feature type="signal peptide" evidence="3">
    <location>
        <begin position="1"/>
        <end position="27"/>
    </location>
</feature>
<evidence type="ECO:0000313" key="6">
    <source>
        <dbReference type="Proteomes" id="UP000285301"/>
    </source>
</evidence>
<dbReference type="SUPFAM" id="SSF53474">
    <property type="entry name" value="alpha/beta-Hydrolases"/>
    <property type="match status" value="1"/>
</dbReference>
<reference evidence="5 6" key="1">
    <citation type="journal article" date="2018" name="Gigascience">
        <title>Genomes of trombidid mites reveal novel predicted allergens and laterally-transferred genes associated with secondary metabolism.</title>
        <authorList>
            <person name="Dong X."/>
            <person name="Chaisiri K."/>
            <person name="Xia D."/>
            <person name="Armstrong S.D."/>
            <person name="Fang Y."/>
            <person name="Donnelly M.J."/>
            <person name="Kadowaki T."/>
            <person name="McGarry J.W."/>
            <person name="Darby A.C."/>
            <person name="Makepeace B.L."/>
        </authorList>
    </citation>
    <scope>NUCLEOTIDE SEQUENCE [LARGE SCALE GENOMIC DNA]</scope>
    <source>
        <strain evidence="5">UoL-WK</strain>
    </source>
</reference>
<dbReference type="InterPro" id="IPR050266">
    <property type="entry name" value="AB_hydrolase_sf"/>
</dbReference>
<gene>
    <name evidence="5" type="ORF">B4U79_14809</name>
</gene>
<keyword evidence="3" id="KW-0732">Signal</keyword>
<evidence type="ECO:0000256" key="1">
    <source>
        <dbReference type="ARBA" id="ARBA00008645"/>
    </source>
</evidence>
<dbReference type="GO" id="GO:0016020">
    <property type="term" value="C:membrane"/>
    <property type="evidence" value="ECO:0007669"/>
    <property type="project" value="TreeGrafter"/>
</dbReference>
<proteinExistence type="inferred from homology"/>
<comment type="similarity">
    <text evidence="1">Belongs to the AB hydrolase superfamily.</text>
</comment>
<dbReference type="EMBL" id="NCKU01008586">
    <property type="protein sequence ID" value="RWS01808.1"/>
    <property type="molecule type" value="Genomic_DNA"/>
</dbReference>
<evidence type="ECO:0000313" key="5">
    <source>
        <dbReference type="EMBL" id="RWS01808.1"/>
    </source>
</evidence>
<dbReference type="PRINTS" id="PR00111">
    <property type="entry name" value="ABHYDROLASE"/>
</dbReference>
<dbReference type="GO" id="GO:0016787">
    <property type="term" value="F:hydrolase activity"/>
    <property type="evidence" value="ECO:0007669"/>
    <property type="project" value="UniProtKB-KW"/>
</dbReference>
<accession>A0A443QFK7</accession>
<evidence type="ECO:0000256" key="2">
    <source>
        <dbReference type="ARBA" id="ARBA00022801"/>
    </source>
</evidence>
<feature type="domain" description="AB hydrolase-1" evidence="4">
    <location>
        <begin position="69"/>
        <end position="166"/>
    </location>
</feature>